<protein>
    <submittedName>
        <fullName evidence="2">Uncharacterized protein</fullName>
    </submittedName>
</protein>
<name>A0AAF0YDZ7_9TREE</name>
<sequence>MSHADTTIAQLISLGLSESDARAAAEALGDDAPSYLPSLPNASPPAPTGYTPLADDLPAYEPTDAERARRAQLGREEFLQREQALRELYARYHAERRASVASVKVVEEEREVPSGMRGMGRRMSDAVKNAESTWTKKSAKYYMPMLSRWGTR</sequence>
<keyword evidence="3" id="KW-1185">Reference proteome</keyword>
<evidence type="ECO:0000313" key="2">
    <source>
        <dbReference type="EMBL" id="WOO83091.1"/>
    </source>
</evidence>
<accession>A0AAF0YDZ7</accession>
<proteinExistence type="predicted"/>
<evidence type="ECO:0000313" key="3">
    <source>
        <dbReference type="Proteomes" id="UP000827549"/>
    </source>
</evidence>
<evidence type="ECO:0000256" key="1">
    <source>
        <dbReference type="SAM" id="MobiDB-lite"/>
    </source>
</evidence>
<dbReference type="Proteomes" id="UP000827549">
    <property type="component" value="Chromosome 4"/>
</dbReference>
<dbReference type="EMBL" id="CP086717">
    <property type="protein sequence ID" value="WOO83091.1"/>
    <property type="molecule type" value="Genomic_DNA"/>
</dbReference>
<dbReference type="RefSeq" id="XP_062629123.1">
    <property type="nucleotide sequence ID" value="XM_062773139.1"/>
</dbReference>
<feature type="compositionally biased region" description="Low complexity" evidence="1">
    <location>
        <begin position="32"/>
        <end position="41"/>
    </location>
</feature>
<dbReference type="AlphaFoldDB" id="A0AAF0YDZ7"/>
<organism evidence="2 3">
    <name type="scientific">Vanrija pseudolonga</name>
    <dbReference type="NCBI Taxonomy" id="143232"/>
    <lineage>
        <taxon>Eukaryota</taxon>
        <taxon>Fungi</taxon>
        <taxon>Dikarya</taxon>
        <taxon>Basidiomycota</taxon>
        <taxon>Agaricomycotina</taxon>
        <taxon>Tremellomycetes</taxon>
        <taxon>Trichosporonales</taxon>
        <taxon>Trichosporonaceae</taxon>
        <taxon>Vanrija</taxon>
    </lineage>
</organism>
<gene>
    <name evidence="2" type="ORF">LOC62_04G006572</name>
</gene>
<dbReference type="GeneID" id="87809794"/>
<reference evidence="2" key="1">
    <citation type="submission" date="2023-10" db="EMBL/GenBank/DDBJ databases">
        <authorList>
            <person name="Noh H."/>
        </authorList>
    </citation>
    <scope>NUCLEOTIDE SEQUENCE</scope>
    <source>
        <strain evidence="2">DUCC4014</strain>
    </source>
</reference>
<feature type="region of interest" description="Disordered" evidence="1">
    <location>
        <begin position="32"/>
        <end position="69"/>
    </location>
</feature>